<feature type="non-terminal residue" evidence="1">
    <location>
        <position position="1"/>
    </location>
</feature>
<dbReference type="EMBL" id="JAWDJW010005497">
    <property type="protein sequence ID" value="KAK3067535.1"/>
    <property type="molecule type" value="Genomic_DNA"/>
</dbReference>
<evidence type="ECO:0000313" key="1">
    <source>
        <dbReference type="EMBL" id="KAK3067535.1"/>
    </source>
</evidence>
<accession>A0ACC3DF29</accession>
<keyword evidence="2" id="KW-1185">Reference proteome</keyword>
<protein>
    <submittedName>
        <fullName evidence="1">Uncharacterized protein</fullName>
    </submittedName>
</protein>
<comment type="caution">
    <text evidence="1">The sequence shown here is derived from an EMBL/GenBank/DDBJ whole genome shotgun (WGS) entry which is preliminary data.</text>
</comment>
<evidence type="ECO:0000313" key="2">
    <source>
        <dbReference type="Proteomes" id="UP001186974"/>
    </source>
</evidence>
<sequence>DFLVLLLLLRNPPSRPSTPTPTPPHLHQTPPPLRTRHHGPRAPPSANPASRPPKSPPSPPQLRLTSLARTRQPGRPRRVTRMPSRGRCRLWMGRGRITRRLRRRQGELAAGGGWMRRGGG</sequence>
<gene>
    <name evidence="1" type="ORF">LTS18_001052</name>
</gene>
<organism evidence="1 2">
    <name type="scientific">Coniosporium uncinatum</name>
    <dbReference type="NCBI Taxonomy" id="93489"/>
    <lineage>
        <taxon>Eukaryota</taxon>
        <taxon>Fungi</taxon>
        <taxon>Dikarya</taxon>
        <taxon>Ascomycota</taxon>
        <taxon>Pezizomycotina</taxon>
        <taxon>Dothideomycetes</taxon>
        <taxon>Dothideomycetes incertae sedis</taxon>
        <taxon>Coniosporium</taxon>
    </lineage>
</organism>
<dbReference type="Proteomes" id="UP001186974">
    <property type="component" value="Unassembled WGS sequence"/>
</dbReference>
<reference evidence="1" key="1">
    <citation type="submission" date="2024-09" db="EMBL/GenBank/DDBJ databases">
        <title>Black Yeasts Isolated from many extreme environments.</title>
        <authorList>
            <person name="Coleine C."/>
            <person name="Stajich J.E."/>
            <person name="Selbmann L."/>
        </authorList>
    </citation>
    <scope>NUCLEOTIDE SEQUENCE</scope>
    <source>
        <strain evidence="1">CCFEE 5737</strain>
    </source>
</reference>
<proteinExistence type="predicted"/>
<feature type="non-terminal residue" evidence="1">
    <location>
        <position position="120"/>
    </location>
</feature>
<name>A0ACC3DF29_9PEZI</name>